<dbReference type="InterPro" id="IPR013783">
    <property type="entry name" value="Ig-like_fold"/>
</dbReference>
<feature type="transmembrane region" description="Helical" evidence="12">
    <location>
        <begin position="1289"/>
        <end position="1307"/>
    </location>
</feature>
<dbReference type="Proteomes" id="UP000007879">
    <property type="component" value="Unassembled WGS sequence"/>
</dbReference>
<dbReference type="Pfam" id="PF20170">
    <property type="entry name" value="Plexin_RBD"/>
    <property type="match status" value="1"/>
</dbReference>
<dbReference type="GO" id="GO:0030334">
    <property type="term" value="P:regulation of cell migration"/>
    <property type="evidence" value="ECO:0007669"/>
    <property type="project" value="TreeGrafter"/>
</dbReference>
<dbReference type="PROSITE" id="PS51004">
    <property type="entry name" value="SEMA"/>
    <property type="match status" value="1"/>
</dbReference>
<dbReference type="GO" id="GO:0005886">
    <property type="term" value="C:plasma membrane"/>
    <property type="evidence" value="ECO:0007669"/>
    <property type="project" value="UniProtKB-SubCell"/>
</dbReference>
<evidence type="ECO:0000256" key="5">
    <source>
        <dbReference type="ARBA" id="ARBA00022729"/>
    </source>
</evidence>
<keyword evidence="10" id="KW-0325">Glycoprotein</keyword>
<feature type="signal peptide" evidence="13">
    <location>
        <begin position="1"/>
        <end position="19"/>
    </location>
</feature>
<dbReference type="GO" id="GO:0002116">
    <property type="term" value="C:semaphorin receptor complex"/>
    <property type="evidence" value="ECO:0007669"/>
    <property type="project" value="TreeGrafter"/>
</dbReference>
<comment type="subcellular location">
    <subcellularLocation>
        <location evidence="1">Cell membrane</location>
        <topology evidence="1">Single-pass membrane protein</topology>
    </subcellularLocation>
</comment>
<dbReference type="Pfam" id="PF01437">
    <property type="entry name" value="PSI"/>
    <property type="match status" value="1"/>
</dbReference>
<feature type="transmembrane region" description="Helical" evidence="12">
    <location>
        <begin position="1177"/>
        <end position="1196"/>
    </location>
</feature>
<dbReference type="Gene3D" id="1.10.506.10">
    <property type="entry name" value="GTPase Activation - p120gap, domain 1"/>
    <property type="match status" value="2"/>
</dbReference>
<dbReference type="SUPFAM" id="SSF103575">
    <property type="entry name" value="Plexin repeat"/>
    <property type="match status" value="1"/>
</dbReference>
<dbReference type="SUPFAM" id="SSF101912">
    <property type="entry name" value="Sema domain"/>
    <property type="match status" value="1"/>
</dbReference>
<keyword evidence="4 12" id="KW-0812">Transmembrane</keyword>
<dbReference type="Pfam" id="PF01833">
    <property type="entry name" value="TIG"/>
    <property type="match status" value="4"/>
</dbReference>
<dbReference type="SUPFAM" id="SSF81296">
    <property type="entry name" value="E set domains"/>
    <property type="match status" value="3"/>
</dbReference>
<evidence type="ECO:0000256" key="2">
    <source>
        <dbReference type="ARBA" id="ARBA00010297"/>
    </source>
</evidence>
<dbReference type="GO" id="GO:0017154">
    <property type="term" value="F:semaphorin receptor activity"/>
    <property type="evidence" value="ECO:0007669"/>
    <property type="project" value="InterPro"/>
</dbReference>
<dbReference type="InParanoid" id="A0A1X7VVB6"/>
<keyword evidence="9" id="KW-1015">Disulfide bond</keyword>
<keyword evidence="7 12" id="KW-1133">Transmembrane helix</keyword>
<evidence type="ECO:0000256" key="10">
    <source>
        <dbReference type="ARBA" id="ARBA00023180"/>
    </source>
</evidence>
<evidence type="ECO:0000256" key="4">
    <source>
        <dbReference type="ARBA" id="ARBA00022692"/>
    </source>
</evidence>
<dbReference type="Gene3D" id="2.130.10.10">
    <property type="entry name" value="YVTN repeat-like/Quinoprotein amine dehydrogenase"/>
    <property type="match status" value="1"/>
</dbReference>
<dbReference type="Pfam" id="PF08337">
    <property type="entry name" value="Plexin_cytopl"/>
    <property type="match status" value="2"/>
</dbReference>
<accession>A0A1X7VVB6</accession>
<keyword evidence="16" id="KW-1185">Reference proteome</keyword>
<proteinExistence type="inferred from homology"/>
<dbReference type="STRING" id="400682.A0A1X7VVB6"/>
<dbReference type="InterPro" id="IPR036352">
    <property type="entry name" value="Semap_dom_sf"/>
</dbReference>
<dbReference type="InterPro" id="IPR008936">
    <property type="entry name" value="Rho_GTPase_activation_prot"/>
</dbReference>
<evidence type="ECO:0000313" key="16">
    <source>
        <dbReference type="Proteomes" id="UP000007879"/>
    </source>
</evidence>
<sequence>MFLSVLLLFFLYSLSLSLGASNAISQYQLQNDTLSTCLVLSDGSLLIGTTSHIIKLNSDNLTVNSSLPLNTTTNQLLLPLNDTGFTQNILSCQEQECFLLNPNDLSVTVSVSTSPTPSTFLFPTTPDMPGLYTEGRNFFVGKDADSQIVSSISKLQYSPSGSQLQVMLVGSQQERVINFPRKFLTNFQQNGFVYYVFHLPDFGSKLQIARICSNDTGLEEDNILTLTTYTEAELQCDEMTTPDSITAATFVQRNGESMIMASMRSGKTNIICTFSVSEINTRMDDKLSSCINGQGTLSIKRFSGSDACPTNLEQDKKDAITVCNRPGQFIVPFEVDNPTFGERVAFTSQIFSLNSLAYENIVYLYAGSDQTIEQFYFNASNSLIPIRNITLATNEQVDKIGFSSDSEYLYIQSESYVVKRPVNVCDSFTSCDSCVESGDPICGWCVLSSSCTKLDDCTTTPAIWQKTTSYCPRINDVSPSVIYTDQLMTNTLPMLSLNVSNIPGVISYSCVYNFGSDAMPSTTTSASIDSQNETVTCDLPPSSELPGFNGEDTILSVVSLTANGVTIISLTSEQQISFTNCSITSSCSSCLSTRQACNWCPFDNNCVSPLSSCQGSLSGTAIDNCPLIRSPPNLTDYLVHVNLTQSLVIEANNLEVYSDQSAYTVDCILKDSQDNELFVLSATVGARNVTCDKSEFNVSLDTQTQPYNSTLEVRVSFSDKRIIIDNLNDSKVIFYSCRLMGENCGQCLSIESKFECGYCRDLDSCKPVKLTNCEQKLVGINSVNQCERPVIDDFSPIAGPIRGGTNVTIEGTNLGADVKQVKTILIGSVVCEHLSSQYLPGKRIVCKTGPTETGVITEKISITFTYATVNSSRPFQFLLPNLNPRPAEPAVGPISGGTHVVIKGVNLGIGNERSITLAGKPCAIERENEIQYNATQLRCISQRSSSTTTRGQGTVSLVIDGSDVDAIGFDYENDPIYRGITPQFFFKSGGTNFTVTGQDLNIIQRPRLIVYYQSTNATTKSTQSNQVLSDVCNPGTTIMTCTAPALRINATEVRLGLLMDNVTELLDVNVSLTLYPDPSFNTDFTDELRPGEIKDLTLTGTGFRFDIEQVKVNLDQIPCAVRNKTETTVTCEVEIPATASSSDQYSIRVTVGNYNERIGVITITTPPSLLIIVGPPFAAFVIIIIVIFMVLFSVFYHKYRQKDEQNDRLVFELERLESSVAYECKLGFAELQTDLGELVGDLTGTRLPYHNLHSYLLQSLFPGSKDHPTLHPPQFPSSKKERMETGIRMFYGLLMDKIVLLNIVHTLEAQKPFNIRDKSNFGSLLMIALHNRLDYATEILKRLLSDLVRRTVAESYPKLLLRRTESVAEKMLSSWLAFTLHGYVVEHTGQPLYLLYKAVKAQLEKGPIDVITGEARYSLSEQKLVRQQLDIQVINATIETEDGLMVPVKLIDCDSISQAKEKMLDAVFKNAPVSQRPQLSSIDIEYRRSPTDSQILRDEDGANEYEYGWRRINTLRHYHVHDRATFRLLPRKETPAPGRAFDYTGSLMVSHGHRTRTLSDAEDGTRIWHLFKQADEDPHSVFTNKKMVTEIYLPRMLSTKTILQQFVDDLFNSIFTLSHPPISPSYLYTPVATTFATAGSQLMYAPGSESLPLAIKYIFDLLDDEAMCAKINDTDVVHTWKNNALALRFWVNLIKNPEFVFDINKSAIVDSCLSVIAQAFIDGCSSSDTRPTINSPTSKLLYNKEVQDYKNSVKLFYEEIQALPRIPDDIMMQHLKDMSAHQAELFQKSQNEFNIESAAYEILRYATKYQQQILQSLRASGLEAKAQIFESVLQHTM</sequence>
<organism evidence="15">
    <name type="scientific">Amphimedon queenslandica</name>
    <name type="common">Sponge</name>
    <dbReference type="NCBI Taxonomy" id="400682"/>
    <lineage>
        <taxon>Eukaryota</taxon>
        <taxon>Metazoa</taxon>
        <taxon>Porifera</taxon>
        <taxon>Demospongiae</taxon>
        <taxon>Heteroscleromorpha</taxon>
        <taxon>Haplosclerida</taxon>
        <taxon>Niphatidae</taxon>
        <taxon>Amphimedon</taxon>
    </lineage>
</organism>
<evidence type="ECO:0000256" key="9">
    <source>
        <dbReference type="ARBA" id="ARBA00023157"/>
    </source>
</evidence>
<feature type="chain" id="PRO_5010859924" description="Sema domain-containing protein" evidence="13">
    <location>
        <begin position="20"/>
        <end position="1837"/>
    </location>
</feature>
<evidence type="ECO:0000256" key="12">
    <source>
        <dbReference type="SAM" id="Phobius"/>
    </source>
</evidence>
<dbReference type="InterPro" id="IPR046800">
    <property type="entry name" value="Plexin_RBD"/>
</dbReference>
<evidence type="ECO:0000256" key="11">
    <source>
        <dbReference type="PROSITE-ProRule" id="PRU00352"/>
    </source>
</evidence>
<reference evidence="16" key="1">
    <citation type="journal article" date="2010" name="Nature">
        <title>The Amphimedon queenslandica genome and the evolution of animal complexity.</title>
        <authorList>
            <person name="Srivastava M."/>
            <person name="Simakov O."/>
            <person name="Chapman J."/>
            <person name="Fahey B."/>
            <person name="Gauthier M.E."/>
            <person name="Mitros T."/>
            <person name="Richards G.S."/>
            <person name="Conaco C."/>
            <person name="Dacre M."/>
            <person name="Hellsten U."/>
            <person name="Larroux C."/>
            <person name="Putnam N.H."/>
            <person name="Stanke M."/>
            <person name="Adamska M."/>
            <person name="Darling A."/>
            <person name="Degnan S.M."/>
            <person name="Oakley T.H."/>
            <person name="Plachetzki D.C."/>
            <person name="Zhai Y."/>
            <person name="Adamski M."/>
            <person name="Calcino A."/>
            <person name="Cummins S.F."/>
            <person name="Goodstein D.M."/>
            <person name="Harris C."/>
            <person name="Jackson D.J."/>
            <person name="Leys S.P."/>
            <person name="Shu S."/>
            <person name="Woodcroft B.J."/>
            <person name="Vervoort M."/>
            <person name="Kosik K.S."/>
            <person name="Manning G."/>
            <person name="Degnan B.M."/>
            <person name="Rokhsar D.S."/>
        </authorList>
    </citation>
    <scope>NUCLEOTIDE SEQUENCE [LARGE SCALE GENOMIC DNA]</scope>
</reference>
<dbReference type="InterPro" id="IPR013548">
    <property type="entry name" value="Plexin_cytoplasmic_RasGAP_dom"/>
</dbReference>
<dbReference type="SUPFAM" id="SSF48350">
    <property type="entry name" value="GTPase activation domain, GAP"/>
    <property type="match status" value="1"/>
</dbReference>
<feature type="domain" description="Sema" evidence="14">
    <location>
        <begin position="1"/>
        <end position="422"/>
    </location>
</feature>
<evidence type="ECO:0000256" key="3">
    <source>
        <dbReference type="ARBA" id="ARBA00022475"/>
    </source>
</evidence>
<keyword evidence="5 13" id="KW-0732">Signal</keyword>
<comment type="similarity">
    <text evidence="2">Belongs to the plexin family.</text>
</comment>
<dbReference type="eggNOG" id="KOG3610">
    <property type="taxonomic scope" value="Eukaryota"/>
</dbReference>
<dbReference type="SMART" id="SM00429">
    <property type="entry name" value="IPT"/>
    <property type="match status" value="3"/>
</dbReference>
<dbReference type="InterPro" id="IPR016201">
    <property type="entry name" value="PSI"/>
</dbReference>
<dbReference type="KEGG" id="aqu:100641578"/>
<dbReference type="InterPro" id="IPR014756">
    <property type="entry name" value="Ig_E-set"/>
</dbReference>
<dbReference type="InterPro" id="IPR001627">
    <property type="entry name" value="Semap_dom"/>
</dbReference>
<dbReference type="SMART" id="SM00630">
    <property type="entry name" value="Sema"/>
    <property type="match status" value="1"/>
</dbReference>
<dbReference type="InterPro" id="IPR015943">
    <property type="entry name" value="WD40/YVTN_repeat-like_dom_sf"/>
</dbReference>
<dbReference type="EnsemblMetazoa" id="XM_019996000.1">
    <property type="protein sequence ID" value="XP_019851559.1"/>
    <property type="gene ID" value="LOC100641578"/>
</dbReference>
<dbReference type="FunCoup" id="A0A1X7VVB6">
    <property type="interactions" value="71"/>
</dbReference>
<evidence type="ECO:0000313" key="15">
    <source>
        <dbReference type="EnsemblMetazoa" id="Aqu2.1.43809_001"/>
    </source>
</evidence>
<dbReference type="PANTHER" id="PTHR22625">
    <property type="entry name" value="PLEXIN"/>
    <property type="match status" value="1"/>
</dbReference>
<keyword evidence="6" id="KW-0677">Repeat</keyword>
<reference evidence="15" key="2">
    <citation type="submission" date="2017-05" db="UniProtKB">
        <authorList>
            <consortium name="EnsemblMetazoa"/>
        </authorList>
    </citation>
    <scope>IDENTIFICATION</scope>
</reference>
<evidence type="ECO:0000256" key="7">
    <source>
        <dbReference type="ARBA" id="ARBA00022989"/>
    </source>
</evidence>
<dbReference type="InterPro" id="IPR002165">
    <property type="entry name" value="Plexin_repeat"/>
</dbReference>
<dbReference type="InterPro" id="IPR031148">
    <property type="entry name" value="Plexin"/>
</dbReference>
<dbReference type="OMA" id="GANEYEY"/>
<evidence type="ECO:0000256" key="6">
    <source>
        <dbReference type="ARBA" id="ARBA00022737"/>
    </source>
</evidence>
<dbReference type="EnsemblMetazoa" id="Aqu2.1.43809_001">
    <property type="protein sequence ID" value="Aqu2.1.43809_001"/>
    <property type="gene ID" value="Aqu2.1.43809"/>
</dbReference>
<keyword evidence="8 12" id="KW-0472">Membrane</keyword>
<keyword evidence="3" id="KW-1003">Cell membrane</keyword>
<gene>
    <name evidence="15" type="primary">100641578</name>
</gene>
<dbReference type="CDD" id="cd00603">
    <property type="entry name" value="IPT_PCSR"/>
    <property type="match status" value="1"/>
</dbReference>
<name>A0A1X7VVB6_AMPQE</name>
<dbReference type="InterPro" id="IPR002909">
    <property type="entry name" value="IPT_dom"/>
</dbReference>
<dbReference type="OrthoDB" id="125363at2759"/>
<dbReference type="PANTHER" id="PTHR22625:SF70">
    <property type="entry name" value="PLEXIN A, ISOFORM A"/>
    <property type="match status" value="1"/>
</dbReference>
<evidence type="ECO:0000256" key="13">
    <source>
        <dbReference type="SAM" id="SignalP"/>
    </source>
</evidence>
<dbReference type="Gene3D" id="3.10.20.90">
    <property type="entry name" value="Phosphatidylinositol 3-kinase Catalytic Subunit, Chain A, domain 1"/>
    <property type="match status" value="1"/>
</dbReference>
<comment type="caution">
    <text evidence="11">Lacks conserved residue(s) required for the propagation of feature annotation.</text>
</comment>
<evidence type="ECO:0000259" key="14">
    <source>
        <dbReference type="PROSITE" id="PS51004"/>
    </source>
</evidence>
<dbReference type="Gene3D" id="2.60.40.10">
    <property type="entry name" value="Immunoglobulins"/>
    <property type="match status" value="5"/>
</dbReference>
<evidence type="ECO:0000256" key="1">
    <source>
        <dbReference type="ARBA" id="ARBA00004162"/>
    </source>
</evidence>
<protein>
    <recommendedName>
        <fullName evidence="14">Sema domain-containing protein</fullName>
    </recommendedName>
</protein>
<dbReference type="SMART" id="SM00423">
    <property type="entry name" value="PSI"/>
    <property type="match status" value="3"/>
</dbReference>
<evidence type="ECO:0000256" key="8">
    <source>
        <dbReference type="ARBA" id="ARBA00023136"/>
    </source>
</evidence>